<dbReference type="AlphaFoldDB" id="G0UQ42"/>
<proteinExistence type="predicted"/>
<reference evidence="1" key="1">
    <citation type="journal article" date="2012" name="Proc. Natl. Acad. Sci. U.S.A.">
        <title>Antigenic diversity is generated by distinct evolutionary mechanisms in African trypanosome species.</title>
        <authorList>
            <person name="Jackson A.P."/>
            <person name="Berry A."/>
            <person name="Aslett M."/>
            <person name="Allison H.C."/>
            <person name="Burton P."/>
            <person name="Vavrova-Anderson J."/>
            <person name="Brown R."/>
            <person name="Browne H."/>
            <person name="Corton N."/>
            <person name="Hauser H."/>
            <person name="Gamble J."/>
            <person name="Gilderthorp R."/>
            <person name="Marcello L."/>
            <person name="McQuillan J."/>
            <person name="Otto T.D."/>
            <person name="Quail M.A."/>
            <person name="Sanders M.J."/>
            <person name="van Tonder A."/>
            <person name="Ginger M.L."/>
            <person name="Field M.C."/>
            <person name="Barry J.D."/>
            <person name="Hertz-Fowler C."/>
            <person name="Berriman M."/>
        </authorList>
    </citation>
    <scope>NUCLEOTIDE SEQUENCE</scope>
    <source>
        <strain evidence="1">IL3000</strain>
    </source>
</reference>
<name>G0UQ42_TRYCI</name>
<dbReference type="VEuPathDB" id="TriTrypDB:TcIL3000_7_3170"/>
<organism evidence="1">
    <name type="scientific">Trypanosoma congolense (strain IL3000)</name>
    <dbReference type="NCBI Taxonomy" id="1068625"/>
    <lineage>
        <taxon>Eukaryota</taxon>
        <taxon>Discoba</taxon>
        <taxon>Euglenozoa</taxon>
        <taxon>Kinetoplastea</taxon>
        <taxon>Metakinetoplastina</taxon>
        <taxon>Trypanosomatida</taxon>
        <taxon>Trypanosomatidae</taxon>
        <taxon>Trypanosoma</taxon>
        <taxon>Nannomonas</taxon>
    </lineage>
</organism>
<gene>
    <name evidence="1" type="ORF">TCIL3000_7_3170</name>
</gene>
<protein>
    <submittedName>
        <fullName evidence="1">Uncharacterized protein TCIL3000_7_3170</fullName>
    </submittedName>
</protein>
<evidence type="ECO:0000313" key="1">
    <source>
        <dbReference type="EMBL" id="CCC91503.1"/>
    </source>
</evidence>
<sequence length="196" mass="21665">MTLVNDNIRLQKELESILATDVVAELKKTREELQVLREKVLNQPTTGFACASQASRPAPEAVLSTTQELIQQQQYGQGLEYVLMANQPQLVLHLFAVLSQSQESAYSKLIEDVATPNSIWCRVVTQLIAAPTTSEEKDMAVGILIDILSEREQLLQKTGPSARVADSLRTFVRDAKAEGPCSSSMRSLKNLEKLLP</sequence>
<accession>G0UQ42</accession>
<dbReference type="EMBL" id="HE575320">
    <property type="protein sequence ID" value="CCC91503.1"/>
    <property type="molecule type" value="Genomic_DNA"/>
</dbReference>